<name>A0ABS9D9R3_9ALTE</name>
<evidence type="ECO:0000256" key="1">
    <source>
        <dbReference type="ARBA" id="ARBA00006865"/>
    </source>
</evidence>
<comment type="similarity">
    <text evidence="1">Belongs to the glycosyl hydrolase 16 family.</text>
</comment>
<dbReference type="Proteomes" id="UP001521137">
    <property type="component" value="Unassembled WGS sequence"/>
</dbReference>
<evidence type="ECO:0000256" key="2">
    <source>
        <dbReference type="SAM" id="SignalP"/>
    </source>
</evidence>
<dbReference type="InterPro" id="IPR013320">
    <property type="entry name" value="ConA-like_dom_sf"/>
</dbReference>
<proteinExistence type="inferred from homology"/>
<evidence type="ECO:0000313" key="5">
    <source>
        <dbReference type="Proteomes" id="UP001521137"/>
    </source>
</evidence>
<gene>
    <name evidence="4" type="ORF">L0668_15245</name>
</gene>
<dbReference type="RefSeq" id="WP_235313573.1">
    <property type="nucleotide sequence ID" value="NZ_JAKGAS010000008.1"/>
</dbReference>
<feature type="signal peptide" evidence="2">
    <location>
        <begin position="1"/>
        <end position="20"/>
    </location>
</feature>
<feature type="domain" description="GH16" evidence="3">
    <location>
        <begin position="17"/>
        <end position="306"/>
    </location>
</feature>
<accession>A0ABS9D9R3</accession>
<organism evidence="4 5">
    <name type="scientific">Paraglaciecola algarum</name>
    <dbReference type="NCBI Taxonomy" id="3050085"/>
    <lineage>
        <taxon>Bacteria</taxon>
        <taxon>Pseudomonadati</taxon>
        <taxon>Pseudomonadota</taxon>
        <taxon>Gammaproteobacteria</taxon>
        <taxon>Alteromonadales</taxon>
        <taxon>Alteromonadaceae</taxon>
        <taxon>Paraglaciecola</taxon>
    </lineage>
</organism>
<reference evidence="4 5" key="1">
    <citation type="submission" date="2022-01" db="EMBL/GenBank/DDBJ databases">
        <title>Paraglaciecola sp. G1-23.</title>
        <authorList>
            <person name="Jin M.S."/>
            <person name="Han D.M."/>
            <person name="Kim H.M."/>
            <person name="Jeon C.O."/>
        </authorList>
    </citation>
    <scope>NUCLEOTIDE SEQUENCE [LARGE SCALE GENOMIC DNA]</scope>
    <source>
        <strain evidence="4 5">G1-23</strain>
    </source>
</reference>
<keyword evidence="2" id="KW-0732">Signal</keyword>
<keyword evidence="5" id="KW-1185">Reference proteome</keyword>
<protein>
    <recommendedName>
        <fullName evidence="3">GH16 domain-containing protein</fullName>
    </recommendedName>
</protein>
<dbReference type="Gene3D" id="2.60.120.200">
    <property type="match status" value="1"/>
</dbReference>
<feature type="chain" id="PRO_5045640771" description="GH16 domain-containing protein" evidence="2">
    <location>
        <begin position="21"/>
        <end position="421"/>
    </location>
</feature>
<evidence type="ECO:0000259" key="3">
    <source>
        <dbReference type="PROSITE" id="PS51762"/>
    </source>
</evidence>
<dbReference type="EMBL" id="JAKGAS010000008">
    <property type="protein sequence ID" value="MCF2949474.1"/>
    <property type="molecule type" value="Genomic_DNA"/>
</dbReference>
<evidence type="ECO:0000313" key="4">
    <source>
        <dbReference type="EMBL" id="MCF2949474.1"/>
    </source>
</evidence>
<dbReference type="SUPFAM" id="SSF49899">
    <property type="entry name" value="Concanavalin A-like lectins/glucanases"/>
    <property type="match status" value="1"/>
</dbReference>
<comment type="caution">
    <text evidence="4">The sequence shown here is derived from an EMBL/GenBank/DDBJ whole genome shotgun (WGS) entry which is preliminary data.</text>
</comment>
<dbReference type="InterPro" id="IPR000757">
    <property type="entry name" value="Beta-glucanase-like"/>
</dbReference>
<dbReference type="PROSITE" id="PS51762">
    <property type="entry name" value="GH16_2"/>
    <property type="match status" value="1"/>
</dbReference>
<sequence>MKLTKFLLTLSLFSSSLVYAKPPEPELGKRWVINNAYSDEFNGKTLDKRKWLDHHRTWKGRPPAMFDPSTVSVKNGNMQIANKMMEKPNKKYTISGGAVQSIGQTAYHGFYESRFKASRLNMSTTFWLSNRNVPFEGKNHLGQDCERDGWSMELDIVEAVGGVIDKAFGANFRQGMQYNTHVWYSGCEKGSRSRFSKGANVAEGDGTQAFNNKLPDGEEVWQNYNTYAAWWKNENQVDFYLNDGFAGRIQVDTTLLEKPYSRPMSMQLLTETYDWGRPLPTPEQLADDAINTSYYDWVRSYYYVDVDKDAKQQLERVGKADDIFVESATIKNTRLVLNSLEFSYLYESDENVNALIELSKNNQSIFSKKVKLKAGYGHVADQIKLSKAMDFDKTQLTVHLLHTETEKLASSEPVKIKVNVK</sequence>